<keyword evidence="3" id="KW-1185">Reference proteome</keyword>
<name>A0ABQ7AZJ8_BRACR</name>
<gene>
    <name evidence="2" type="ORF">DY000_02063855</name>
</gene>
<feature type="compositionally biased region" description="Basic and acidic residues" evidence="1">
    <location>
        <begin position="60"/>
        <end position="70"/>
    </location>
</feature>
<accession>A0ABQ7AZJ8</accession>
<evidence type="ECO:0000256" key="1">
    <source>
        <dbReference type="SAM" id="MobiDB-lite"/>
    </source>
</evidence>
<dbReference type="Proteomes" id="UP000266723">
    <property type="component" value="Unassembled WGS sequence"/>
</dbReference>
<evidence type="ECO:0000313" key="2">
    <source>
        <dbReference type="EMBL" id="KAF3519616.1"/>
    </source>
</evidence>
<feature type="compositionally biased region" description="Basic and acidic residues" evidence="1">
    <location>
        <begin position="1"/>
        <end position="10"/>
    </location>
</feature>
<comment type="caution">
    <text evidence="2">The sequence shown here is derived from an EMBL/GenBank/DDBJ whole genome shotgun (WGS) entry which is preliminary data.</text>
</comment>
<sequence>MKVLGDKAEDSQTAGTKCEKREKTILEPSRMVNIETVNRSPTTTRSLGLTSSNQPSVLRSELDESTDGHEPVCSMWCSRPKPHLVSLQSIDGDVMASRKEDADTTALRWSQLRRRHSGENI</sequence>
<evidence type="ECO:0000313" key="3">
    <source>
        <dbReference type="Proteomes" id="UP000266723"/>
    </source>
</evidence>
<organism evidence="2 3">
    <name type="scientific">Brassica cretica</name>
    <name type="common">Mustard</name>
    <dbReference type="NCBI Taxonomy" id="69181"/>
    <lineage>
        <taxon>Eukaryota</taxon>
        <taxon>Viridiplantae</taxon>
        <taxon>Streptophyta</taxon>
        <taxon>Embryophyta</taxon>
        <taxon>Tracheophyta</taxon>
        <taxon>Spermatophyta</taxon>
        <taxon>Magnoliopsida</taxon>
        <taxon>eudicotyledons</taxon>
        <taxon>Gunneridae</taxon>
        <taxon>Pentapetalae</taxon>
        <taxon>rosids</taxon>
        <taxon>malvids</taxon>
        <taxon>Brassicales</taxon>
        <taxon>Brassicaceae</taxon>
        <taxon>Brassiceae</taxon>
        <taxon>Brassica</taxon>
    </lineage>
</organism>
<proteinExistence type="predicted"/>
<feature type="compositionally biased region" description="Polar residues" evidence="1">
    <location>
        <begin position="35"/>
        <end position="57"/>
    </location>
</feature>
<protein>
    <submittedName>
        <fullName evidence="2">Uncharacterized protein</fullName>
    </submittedName>
</protein>
<reference evidence="2 3" key="1">
    <citation type="journal article" date="2020" name="BMC Genomics">
        <title>Intraspecific diversification of the crop wild relative Brassica cretica Lam. using demographic model selection.</title>
        <authorList>
            <person name="Kioukis A."/>
            <person name="Michalopoulou V.A."/>
            <person name="Briers L."/>
            <person name="Pirintsos S."/>
            <person name="Studholme D.J."/>
            <person name="Pavlidis P."/>
            <person name="Sarris P.F."/>
        </authorList>
    </citation>
    <scope>NUCLEOTIDE SEQUENCE [LARGE SCALE GENOMIC DNA]</scope>
    <source>
        <strain evidence="3">cv. PFS-1207/04</strain>
    </source>
</reference>
<dbReference type="EMBL" id="QGKV02001556">
    <property type="protein sequence ID" value="KAF3519616.1"/>
    <property type="molecule type" value="Genomic_DNA"/>
</dbReference>
<feature type="region of interest" description="Disordered" evidence="1">
    <location>
        <begin position="1"/>
        <end position="71"/>
    </location>
</feature>